<protein>
    <submittedName>
        <fullName evidence="1">Uncharacterized protein</fullName>
    </submittedName>
</protein>
<dbReference type="AlphaFoldDB" id="A0A0K2UW98"/>
<proteinExistence type="predicted"/>
<accession>A0A0K2UW98</accession>
<reference evidence="1" key="1">
    <citation type="submission" date="2014-05" db="EMBL/GenBank/DDBJ databases">
        <authorList>
            <person name="Chronopoulou M."/>
        </authorList>
    </citation>
    <scope>NUCLEOTIDE SEQUENCE</scope>
    <source>
        <tissue evidence="1">Whole organism</tissue>
    </source>
</reference>
<sequence length="73" mass="8618">MTVLISSAITRQKVFGNECFFFCFFHKNMKTKRNNFSFLDEIKTRVNVKKLTEGNPFGTLMNLLFNWTKKKTS</sequence>
<organism evidence="1">
    <name type="scientific">Lepeophtheirus salmonis</name>
    <name type="common">Salmon louse</name>
    <name type="synonym">Caligus salmonis</name>
    <dbReference type="NCBI Taxonomy" id="72036"/>
    <lineage>
        <taxon>Eukaryota</taxon>
        <taxon>Metazoa</taxon>
        <taxon>Ecdysozoa</taxon>
        <taxon>Arthropoda</taxon>
        <taxon>Crustacea</taxon>
        <taxon>Multicrustacea</taxon>
        <taxon>Hexanauplia</taxon>
        <taxon>Copepoda</taxon>
        <taxon>Siphonostomatoida</taxon>
        <taxon>Caligidae</taxon>
        <taxon>Lepeophtheirus</taxon>
    </lineage>
</organism>
<evidence type="ECO:0000313" key="1">
    <source>
        <dbReference type="EMBL" id="CDW42524.1"/>
    </source>
</evidence>
<dbReference type="EMBL" id="HACA01025163">
    <property type="protein sequence ID" value="CDW42524.1"/>
    <property type="molecule type" value="Transcribed_RNA"/>
</dbReference>
<name>A0A0K2UW98_LEPSM</name>